<dbReference type="Pfam" id="PF07728">
    <property type="entry name" value="AAA_5"/>
    <property type="match status" value="1"/>
</dbReference>
<evidence type="ECO:0000259" key="2">
    <source>
        <dbReference type="SMART" id="SM00382"/>
    </source>
</evidence>
<comment type="caution">
    <text evidence="3">The sequence shown here is derived from an EMBL/GenBank/DDBJ whole genome shotgun (WGS) entry which is preliminary data.</text>
</comment>
<accession>A0ABW1ET03</accession>
<feature type="region of interest" description="Disordered" evidence="1">
    <location>
        <begin position="223"/>
        <end position="262"/>
    </location>
</feature>
<dbReference type="SMART" id="SM00382">
    <property type="entry name" value="AAA"/>
    <property type="match status" value="1"/>
</dbReference>
<evidence type="ECO:0000313" key="3">
    <source>
        <dbReference type="EMBL" id="MFC5885197.1"/>
    </source>
</evidence>
<gene>
    <name evidence="3" type="ORF">ACFP0N_09460</name>
</gene>
<organism evidence="3 4">
    <name type="scientific">Kitasatospora aburaviensis</name>
    <dbReference type="NCBI Taxonomy" id="67265"/>
    <lineage>
        <taxon>Bacteria</taxon>
        <taxon>Bacillati</taxon>
        <taxon>Actinomycetota</taxon>
        <taxon>Actinomycetes</taxon>
        <taxon>Kitasatosporales</taxon>
        <taxon>Streptomycetaceae</taxon>
        <taxon>Kitasatospora</taxon>
    </lineage>
</organism>
<keyword evidence="4" id="KW-1185">Reference proteome</keyword>
<name>A0ABW1ET03_9ACTN</name>
<feature type="region of interest" description="Disordered" evidence="1">
    <location>
        <begin position="15"/>
        <end position="44"/>
    </location>
</feature>
<dbReference type="SUPFAM" id="SSF52540">
    <property type="entry name" value="P-loop containing nucleoside triphosphate hydrolases"/>
    <property type="match status" value="1"/>
</dbReference>
<proteinExistence type="predicted"/>
<feature type="region of interest" description="Disordered" evidence="1">
    <location>
        <begin position="135"/>
        <end position="155"/>
    </location>
</feature>
<evidence type="ECO:0000256" key="1">
    <source>
        <dbReference type="SAM" id="MobiDB-lite"/>
    </source>
</evidence>
<sequence length="395" mass="43174">MKDWWIYQGDGTPEERLSRLDGKQPPWRDFDGTPDPRYRAPGATGHAWERTARRGAGYVPDEAEIDAVNTALYLSRPLLVTGKPGVGKSTLAYSIATDLGLGPVLHWPITSRSTLRDGLYRYDAISRLHDANLQQLSGDRGTDGPAAARPAEPDHSIAPYLRLGPLGTALLPQERPRVLLIDEIDKSDIDLPGDLLTVFEDGGFEIPELARIAAREPRVRIGTHDTLDTPPAPVPPAPVPPALVPTDDPVPPDPGPVPPGPATAGPVAATVGVDHGRVQCRAFPVVVLTSNNERDFPPPFLRRCIRLHVRPPGPARLEQIIRQRLHLPAELDDRRRSLVQDLVRAFEEQRTEGDLATDQLLNAVQLRLSGAWSDDGERDAFLRTVLQKLTGPASP</sequence>
<dbReference type="Gene3D" id="3.40.50.300">
    <property type="entry name" value="P-loop containing nucleotide triphosphate hydrolases"/>
    <property type="match status" value="1"/>
</dbReference>
<feature type="compositionally biased region" description="Pro residues" evidence="1">
    <location>
        <begin position="230"/>
        <end position="261"/>
    </location>
</feature>
<feature type="compositionally biased region" description="Basic and acidic residues" evidence="1">
    <location>
        <begin position="15"/>
        <end position="38"/>
    </location>
</feature>
<dbReference type="InterPro" id="IPR027417">
    <property type="entry name" value="P-loop_NTPase"/>
</dbReference>
<dbReference type="Proteomes" id="UP001596067">
    <property type="component" value="Unassembled WGS sequence"/>
</dbReference>
<dbReference type="InterPro" id="IPR003593">
    <property type="entry name" value="AAA+_ATPase"/>
</dbReference>
<protein>
    <submittedName>
        <fullName evidence="3">MoxR family ATPase</fullName>
    </submittedName>
</protein>
<dbReference type="InterPro" id="IPR011704">
    <property type="entry name" value="ATPase_dyneun-rel_AAA"/>
</dbReference>
<dbReference type="RefSeq" id="WP_313762039.1">
    <property type="nucleotide sequence ID" value="NZ_BAAAVH010000077.1"/>
</dbReference>
<evidence type="ECO:0000313" key="4">
    <source>
        <dbReference type="Proteomes" id="UP001596067"/>
    </source>
</evidence>
<dbReference type="EMBL" id="JBHSOD010000008">
    <property type="protein sequence ID" value="MFC5885197.1"/>
    <property type="molecule type" value="Genomic_DNA"/>
</dbReference>
<reference evidence="4" key="1">
    <citation type="journal article" date="2019" name="Int. J. Syst. Evol. Microbiol.">
        <title>The Global Catalogue of Microorganisms (GCM) 10K type strain sequencing project: providing services to taxonomists for standard genome sequencing and annotation.</title>
        <authorList>
            <consortium name="The Broad Institute Genomics Platform"/>
            <consortium name="The Broad Institute Genome Sequencing Center for Infectious Disease"/>
            <person name="Wu L."/>
            <person name="Ma J."/>
        </authorList>
    </citation>
    <scope>NUCLEOTIDE SEQUENCE [LARGE SCALE GENOMIC DNA]</scope>
    <source>
        <strain evidence="4">CGMCC 4.1469</strain>
    </source>
</reference>
<feature type="domain" description="AAA+ ATPase" evidence="2">
    <location>
        <begin position="74"/>
        <end position="313"/>
    </location>
</feature>